<dbReference type="RefSeq" id="WP_342768045.1">
    <property type="nucleotide sequence ID" value="NZ_RKHK01000001.1"/>
</dbReference>
<protein>
    <submittedName>
        <fullName evidence="3">Lysophospholipase L1-like esterase</fullName>
    </submittedName>
</protein>
<name>A0A3N2BEU6_9MICO</name>
<feature type="region of interest" description="Disordered" evidence="1">
    <location>
        <begin position="1"/>
        <end position="21"/>
    </location>
</feature>
<evidence type="ECO:0000256" key="1">
    <source>
        <dbReference type="SAM" id="MobiDB-lite"/>
    </source>
</evidence>
<dbReference type="SUPFAM" id="SSF52266">
    <property type="entry name" value="SGNH hydrolase"/>
    <property type="match status" value="1"/>
</dbReference>
<dbReference type="InterPro" id="IPR036514">
    <property type="entry name" value="SGNH_hydro_sf"/>
</dbReference>
<comment type="caution">
    <text evidence="3">The sequence shown here is derived from an EMBL/GenBank/DDBJ whole genome shotgun (WGS) entry which is preliminary data.</text>
</comment>
<dbReference type="InterPro" id="IPR013830">
    <property type="entry name" value="SGNH_hydro"/>
</dbReference>
<dbReference type="Pfam" id="PF13472">
    <property type="entry name" value="Lipase_GDSL_2"/>
    <property type="match status" value="1"/>
</dbReference>
<dbReference type="Proteomes" id="UP000280668">
    <property type="component" value="Unassembled WGS sequence"/>
</dbReference>
<evidence type="ECO:0000259" key="2">
    <source>
        <dbReference type="Pfam" id="PF13472"/>
    </source>
</evidence>
<dbReference type="Gene3D" id="3.40.50.1110">
    <property type="entry name" value="SGNH hydrolase"/>
    <property type="match status" value="1"/>
</dbReference>
<sequence>MSSANGSPAEHTGRRDGAGSAAAGPRLRICAVGDEFIAGVGDRRALGWTGRVMARTSPEEPILLAELAVPGEATTALAARWQEETKRRFAHDADNRLVIGLGAADLVHGLSVARSRLNLANIVDSATSARLGCFVVGPPPRPDLDADLQASRSRAFADVCERRGITYVETYAPLRAHQDWHSDLSSGDGIHPGQAGYGMLAWLVLRSGWHEWLGVPGEMP</sequence>
<dbReference type="AlphaFoldDB" id="A0A3N2BEU6"/>
<accession>A0A3N2BEU6</accession>
<dbReference type="EMBL" id="RKHK01000001">
    <property type="protein sequence ID" value="ROR73769.1"/>
    <property type="molecule type" value="Genomic_DNA"/>
</dbReference>
<evidence type="ECO:0000313" key="4">
    <source>
        <dbReference type="Proteomes" id="UP000280668"/>
    </source>
</evidence>
<feature type="domain" description="SGNH hydrolase-type esterase" evidence="2">
    <location>
        <begin position="31"/>
        <end position="197"/>
    </location>
</feature>
<reference evidence="3 4" key="1">
    <citation type="submission" date="2018-11" db="EMBL/GenBank/DDBJ databases">
        <title>Sequencing the genomes of 1000 actinobacteria strains.</title>
        <authorList>
            <person name="Klenk H.-P."/>
        </authorList>
    </citation>
    <scope>NUCLEOTIDE SEQUENCE [LARGE SCALE GENOMIC DNA]</scope>
    <source>
        <strain evidence="3 4">DSM 11294</strain>
    </source>
</reference>
<organism evidence="3 4">
    <name type="scientific">Bogoriella caseilytica</name>
    <dbReference type="NCBI Taxonomy" id="56055"/>
    <lineage>
        <taxon>Bacteria</taxon>
        <taxon>Bacillati</taxon>
        <taxon>Actinomycetota</taxon>
        <taxon>Actinomycetes</taxon>
        <taxon>Micrococcales</taxon>
        <taxon>Bogoriellaceae</taxon>
        <taxon>Bogoriella</taxon>
    </lineage>
</organism>
<keyword evidence="4" id="KW-1185">Reference proteome</keyword>
<gene>
    <name evidence="3" type="ORF">EDD31_2157</name>
</gene>
<proteinExistence type="predicted"/>
<evidence type="ECO:0000313" key="3">
    <source>
        <dbReference type="EMBL" id="ROR73769.1"/>
    </source>
</evidence>